<dbReference type="Proteomes" id="UP000748752">
    <property type="component" value="Unassembled WGS sequence"/>
</dbReference>
<evidence type="ECO:0000313" key="1">
    <source>
        <dbReference type="EMBL" id="MBK1632801.1"/>
    </source>
</evidence>
<reference evidence="1 2" key="1">
    <citation type="journal article" date="2020" name="Microorganisms">
        <title>Osmotic Adaptation and Compatible Solute Biosynthesis of Phototrophic Bacteria as Revealed from Genome Analyses.</title>
        <authorList>
            <person name="Imhoff J.F."/>
            <person name="Rahn T."/>
            <person name="Kunzel S."/>
            <person name="Keller A."/>
            <person name="Neulinger S.C."/>
        </authorList>
    </citation>
    <scope>NUCLEOTIDE SEQUENCE [LARGE SCALE GENOMIC DNA]</scope>
    <source>
        <strain evidence="1 2">DSM 6210</strain>
    </source>
</reference>
<name>A0ABS1CN75_9GAMM</name>
<evidence type="ECO:0000313" key="2">
    <source>
        <dbReference type="Proteomes" id="UP000748752"/>
    </source>
</evidence>
<protein>
    <recommendedName>
        <fullName evidence="3">Type II toxin-antitoxin system VapC family toxin</fullName>
    </recommendedName>
</protein>
<dbReference type="EMBL" id="NRRV01000058">
    <property type="protein sequence ID" value="MBK1632801.1"/>
    <property type="molecule type" value="Genomic_DNA"/>
</dbReference>
<organism evidence="1 2">
    <name type="scientific">Thiohalocapsa halophila</name>
    <dbReference type="NCBI Taxonomy" id="69359"/>
    <lineage>
        <taxon>Bacteria</taxon>
        <taxon>Pseudomonadati</taxon>
        <taxon>Pseudomonadota</taxon>
        <taxon>Gammaproteobacteria</taxon>
        <taxon>Chromatiales</taxon>
        <taxon>Chromatiaceae</taxon>
        <taxon>Thiohalocapsa</taxon>
    </lineage>
</organism>
<keyword evidence="2" id="KW-1185">Reference proteome</keyword>
<proteinExistence type="predicted"/>
<gene>
    <name evidence="1" type="ORF">CKO31_19025</name>
</gene>
<dbReference type="RefSeq" id="WP_200240609.1">
    <property type="nucleotide sequence ID" value="NZ_NRRV01000058.1"/>
</dbReference>
<sequence length="97" mass="10441">MFVFDTAALLTAHREPRTTPPARGLRRLTGGLTGRLLAAAAAHRELTQRGLALPRPAGCGWLPRRAWRRHGALICLRAGVDPDAAPKKGTAPEDASW</sequence>
<comment type="caution">
    <text evidence="1">The sequence shown here is derived from an EMBL/GenBank/DDBJ whole genome shotgun (WGS) entry which is preliminary data.</text>
</comment>
<accession>A0ABS1CN75</accession>
<evidence type="ECO:0008006" key="3">
    <source>
        <dbReference type="Google" id="ProtNLM"/>
    </source>
</evidence>